<reference evidence="2" key="1">
    <citation type="journal article" date="2018" name="DNA Res.">
        <title>Multiple hybrid de novo genome assembly of finger millet, an orphan allotetraploid crop.</title>
        <authorList>
            <person name="Hatakeyama M."/>
            <person name="Aluri S."/>
            <person name="Balachadran M.T."/>
            <person name="Sivarajan S.R."/>
            <person name="Patrignani A."/>
            <person name="Gruter S."/>
            <person name="Poveda L."/>
            <person name="Shimizu-Inatsugi R."/>
            <person name="Baeten J."/>
            <person name="Francoijs K.J."/>
            <person name="Nataraja K.N."/>
            <person name="Reddy Y.A.N."/>
            <person name="Phadnis S."/>
            <person name="Ravikumar R.L."/>
            <person name="Schlapbach R."/>
            <person name="Sreeman S.M."/>
            <person name="Shimizu K.K."/>
        </authorList>
    </citation>
    <scope>NUCLEOTIDE SEQUENCE</scope>
</reference>
<dbReference type="InterPro" id="IPR046533">
    <property type="entry name" value="DUF6598"/>
</dbReference>
<dbReference type="Pfam" id="PF20241">
    <property type="entry name" value="DUF6598"/>
    <property type="match status" value="1"/>
</dbReference>
<protein>
    <recommendedName>
        <fullName evidence="1">DUF6598 domain-containing protein</fullName>
    </recommendedName>
</protein>
<sequence length="269" mass="30031">MMLSDPADCRIGNGFCRRHIAGPMLQIFSLELAEIHMDGGSLELYGYVAVRDDLDPLLNYVVNISRDDPIIVEQGSLITMTGPKRGIEMSAPILIEYDMRIKAKEHEKDDLQLIDGVSIIGDIGGWNEPRTMRIPGDCGVIDINFSRVNYAVEATLEVLVSEVQSRFSLSLCCLASGLDEEIRVFDGDISESRGLKRSVVAVVRNSLMELKFKVGTLLSISDQYRCCFKARTHGHDIQYIKTNFSLISVKVTWSTLPHCFPGPTHYELS</sequence>
<feature type="domain" description="DUF6598" evidence="1">
    <location>
        <begin position="24"/>
        <end position="251"/>
    </location>
</feature>
<dbReference type="AlphaFoldDB" id="A0AAV5EY48"/>
<name>A0AAV5EY48_ELECO</name>
<dbReference type="Proteomes" id="UP001054889">
    <property type="component" value="Unassembled WGS sequence"/>
</dbReference>
<comment type="caution">
    <text evidence="2">The sequence shown here is derived from an EMBL/GenBank/DDBJ whole genome shotgun (WGS) entry which is preliminary data.</text>
</comment>
<keyword evidence="3" id="KW-1185">Reference proteome</keyword>
<dbReference type="EMBL" id="BQKI01000079">
    <property type="protein sequence ID" value="GJN27513.1"/>
    <property type="molecule type" value="Genomic_DNA"/>
</dbReference>
<evidence type="ECO:0000313" key="2">
    <source>
        <dbReference type="EMBL" id="GJN27513.1"/>
    </source>
</evidence>
<dbReference type="PANTHER" id="PTHR33065:SF95">
    <property type="entry name" value="OS07G0646300 PROTEIN"/>
    <property type="match status" value="1"/>
</dbReference>
<gene>
    <name evidence="2" type="primary">gb15543</name>
    <name evidence="2" type="ORF">PR202_gb15543</name>
</gene>
<reference evidence="2" key="2">
    <citation type="submission" date="2021-12" db="EMBL/GenBank/DDBJ databases">
        <title>Resequencing data analysis of finger millet.</title>
        <authorList>
            <person name="Hatakeyama M."/>
            <person name="Aluri S."/>
            <person name="Balachadran M.T."/>
            <person name="Sivarajan S.R."/>
            <person name="Poveda L."/>
            <person name="Shimizu-Inatsugi R."/>
            <person name="Schlapbach R."/>
            <person name="Sreeman S.M."/>
            <person name="Shimizu K.K."/>
        </authorList>
    </citation>
    <scope>NUCLEOTIDE SEQUENCE</scope>
</reference>
<proteinExistence type="predicted"/>
<evidence type="ECO:0000313" key="3">
    <source>
        <dbReference type="Proteomes" id="UP001054889"/>
    </source>
</evidence>
<dbReference type="PANTHER" id="PTHR33065">
    <property type="entry name" value="OS07G0486400 PROTEIN"/>
    <property type="match status" value="1"/>
</dbReference>
<organism evidence="2 3">
    <name type="scientific">Eleusine coracana subsp. coracana</name>
    <dbReference type="NCBI Taxonomy" id="191504"/>
    <lineage>
        <taxon>Eukaryota</taxon>
        <taxon>Viridiplantae</taxon>
        <taxon>Streptophyta</taxon>
        <taxon>Embryophyta</taxon>
        <taxon>Tracheophyta</taxon>
        <taxon>Spermatophyta</taxon>
        <taxon>Magnoliopsida</taxon>
        <taxon>Liliopsida</taxon>
        <taxon>Poales</taxon>
        <taxon>Poaceae</taxon>
        <taxon>PACMAD clade</taxon>
        <taxon>Chloridoideae</taxon>
        <taxon>Cynodonteae</taxon>
        <taxon>Eleusininae</taxon>
        <taxon>Eleusine</taxon>
    </lineage>
</organism>
<evidence type="ECO:0000259" key="1">
    <source>
        <dbReference type="Pfam" id="PF20241"/>
    </source>
</evidence>
<accession>A0AAV5EY48</accession>